<feature type="compositionally biased region" description="Pro residues" evidence="3">
    <location>
        <begin position="303"/>
        <end position="312"/>
    </location>
</feature>
<dbReference type="CDD" id="cd00110">
    <property type="entry name" value="LamG"/>
    <property type="match status" value="1"/>
</dbReference>
<feature type="non-terminal residue" evidence="6">
    <location>
        <position position="1"/>
    </location>
</feature>
<keyword evidence="2" id="KW-0245">EGF-like domain</keyword>
<dbReference type="InterPro" id="IPR013320">
    <property type="entry name" value="ConA-like_dom_sf"/>
</dbReference>
<evidence type="ECO:0000259" key="4">
    <source>
        <dbReference type="PROSITE" id="PS50025"/>
    </source>
</evidence>
<dbReference type="SUPFAM" id="SSF57196">
    <property type="entry name" value="EGF/Laminin"/>
    <property type="match status" value="1"/>
</dbReference>
<dbReference type="Proteomes" id="UP000747542">
    <property type="component" value="Unassembled WGS sequence"/>
</dbReference>
<dbReference type="GO" id="GO:0016020">
    <property type="term" value="C:membrane"/>
    <property type="evidence" value="ECO:0007669"/>
    <property type="project" value="UniProtKB-SubCell"/>
</dbReference>
<keyword evidence="7" id="KW-1185">Reference proteome</keyword>
<reference evidence="6" key="1">
    <citation type="journal article" date="2021" name="Sci. Adv.">
        <title>The American lobster genome reveals insights on longevity, neural, and immune adaptations.</title>
        <authorList>
            <person name="Polinski J.M."/>
            <person name="Zimin A.V."/>
            <person name="Clark K.F."/>
            <person name="Kohn A.B."/>
            <person name="Sadowski N."/>
            <person name="Timp W."/>
            <person name="Ptitsyn A."/>
            <person name="Khanna P."/>
            <person name="Romanova D.Y."/>
            <person name="Williams P."/>
            <person name="Greenwood S.J."/>
            <person name="Moroz L.L."/>
            <person name="Walt D.R."/>
            <person name="Bodnar A.G."/>
        </authorList>
    </citation>
    <scope>NUCLEOTIDE SEQUENCE</scope>
    <source>
        <strain evidence="6">GMGI-L3</strain>
    </source>
</reference>
<keyword evidence="1 2" id="KW-1015">Disulfide bond</keyword>
<dbReference type="InterPro" id="IPR050372">
    <property type="entry name" value="Neurexin-related_CASP"/>
</dbReference>
<dbReference type="PANTHER" id="PTHR15036">
    <property type="entry name" value="PIKACHURIN-LIKE PROTEIN"/>
    <property type="match status" value="1"/>
</dbReference>
<dbReference type="InterPro" id="IPR000742">
    <property type="entry name" value="EGF"/>
</dbReference>
<feature type="domain" description="Laminin G" evidence="4">
    <location>
        <begin position="169"/>
        <end position="371"/>
    </location>
</feature>
<name>A0A8J5MP22_HOMAM</name>
<comment type="caution">
    <text evidence="6">The sequence shown here is derived from an EMBL/GenBank/DDBJ whole genome shotgun (WGS) entry which is preliminary data.</text>
</comment>
<dbReference type="PROSITE" id="PS00022">
    <property type="entry name" value="EGF_1"/>
    <property type="match status" value="1"/>
</dbReference>
<sequence>MLGVTVQDVGVGTCAEAAHDTHEAARNTHRPAHTTQRNTHTTTHKTTHTTHQSAHQSTRCVGGCRAWAVLGDGFSVVDAKAWAVVGPRMGVETKCGCGNLPPPAYAHTCTPQTCLNGGRCLPTPTGTRCVCPHGTWGFRCKILMRHFEGSSEVVKDSRDAAASSVPRDHVVGGGNPVGGWAWVASIPACPEVHISLEILTTSENATLLYSGPDDLAPPPGTSSGEVVVLEVRGGRPYLLLDLGGGPVTLALTASYSLADSAWHRIDLIWKDELVEMIVDLCSGGSIDGPPTPPTRPAHNQSAPPIPPPPIPPDAHTCRGAARLPRAARVLNTPQPLQVGGLAHPPPAHTVYGWPEPPTARPLHGCVRNLRV</sequence>
<feature type="region of interest" description="Disordered" evidence="3">
    <location>
        <begin position="19"/>
        <end position="54"/>
    </location>
</feature>
<feature type="disulfide bond" evidence="2">
    <location>
        <begin position="131"/>
        <end position="140"/>
    </location>
</feature>
<accession>A0A8J5MP22</accession>
<proteinExistence type="predicted"/>
<dbReference type="PROSITE" id="PS50025">
    <property type="entry name" value="LAM_G_DOMAIN"/>
    <property type="match status" value="1"/>
</dbReference>
<protein>
    <submittedName>
        <fullName evidence="6">Neural-cadherin-like 23</fullName>
    </submittedName>
</protein>
<comment type="caution">
    <text evidence="2">Lacks conserved residue(s) required for the propagation of feature annotation.</text>
</comment>
<dbReference type="PANTHER" id="PTHR15036:SF85">
    <property type="entry name" value="SP2353, ISOFORM A"/>
    <property type="match status" value="1"/>
</dbReference>
<evidence type="ECO:0000256" key="2">
    <source>
        <dbReference type="PROSITE-ProRule" id="PRU00076"/>
    </source>
</evidence>
<gene>
    <name evidence="6" type="primary">CadN-L23</name>
    <name evidence="6" type="ORF">Hamer_G024846</name>
</gene>
<dbReference type="SUPFAM" id="SSF49899">
    <property type="entry name" value="Concanavalin A-like lectins/glucanases"/>
    <property type="match status" value="1"/>
</dbReference>
<dbReference type="Pfam" id="PF02210">
    <property type="entry name" value="Laminin_G_2"/>
    <property type="match status" value="1"/>
</dbReference>
<dbReference type="CDD" id="cd00054">
    <property type="entry name" value="EGF_CA"/>
    <property type="match status" value="1"/>
</dbReference>
<evidence type="ECO:0000259" key="5">
    <source>
        <dbReference type="PROSITE" id="PS50026"/>
    </source>
</evidence>
<dbReference type="AlphaFoldDB" id="A0A8J5MP22"/>
<organism evidence="6 7">
    <name type="scientific">Homarus americanus</name>
    <name type="common">American lobster</name>
    <dbReference type="NCBI Taxonomy" id="6706"/>
    <lineage>
        <taxon>Eukaryota</taxon>
        <taxon>Metazoa</taxon>
        <taxon>Ecdysozoa</taxon>
        <taxon>Arthropoda</taxon>
        <taxon>Crustacea</taxon>
        <taxon>Multicrustacea</taxon>
        <taxon>Malacostraca</taxon>
        <taxon>Eumalacostraca</taxon>
        <taxon>Eucarida</taxon>
        <taxon>Decapoda</taxon>
        <taxon>Pleocyemata</taxon>
        <taxon>Astacidea</taxon>
        <taxon>Nephropoidea</taxon>
        <taxon>Nephropidae</taxon>
        <taxon>Homarus</taxon>
    </lineage>
</organism>
<dbReference type="EMBL" id="JAHLQT010034664">
    <property type="protein sequence ID" value="KAG7158558.1"/>
    <property type="molecule type" value="Genomic_DNA"/>
</dbReference>
<dbReference type="Pfam" id="PF00008">
    <property type="entry name" value="EGF"/>
    <property type="match status" value="1"/>
</dbReference>
<dbReference type="InterPro" id="IPR001791">
    <property type="entry name" value="Laminin_G"/>
</dbReference>
<evidence type="ECO:0000256" key="1">
    <source>
        <dbReference type="ARBA" id="ARBA00023157"/>
    </source>
</evidence>
<evidence type="ECO:0000313" key="7">
    <source>
        <dbReference type="Proteomes" id="UP000747542"/>
    </source>
</evidence>
<dbReference type="Gene3D" id="2.10.25.10">
    <property type="entry name" value="Laminin"/>
    <property type="match status" value="1"/>
</dbReference>
<dbReference type="SMART" id="SM00282">
    <property type="entry name" value="LamG"/>
    <property type="match status" value="1"/>
</dbReference>
<feature type="region of interest" description="Disordered" evidence="3">
    <location>
        <begin position="284"/>
        <end position="315"/>
    </location>
</feature>
<feature type="domain" description="EGF-like" evidence="5">
    <location>
        <begin position="105"/>
        <end position="141"/>
    </location>
</feature>
<dbReference type="PROSITE" id="PS50026">
    <property type="entry name" value="EGF_3"/>
    <property type="match status" value="1"/>
</dbReference>
<dbReference type="Gene3D" id="2.60.120.200">
    <property type="match status" value="1"/>
</dbReference>
<evidence type="ECO:0000256" key="3">
    <source>
        <dbReference type="SAM" id="MobiDB-lite"/>
    </source>
</evidence>
<evidence type="ECO:0000313" key="6">
    <source>
        <dbReference type="EMBL" id="KAG7158558.1"/>
    </source>
</evidence>